<dbReference type="EMBL" id="JALIGE010000076">
    <property type="protein sequence ID" value="MCS2163678.1"/>
    <property type="molecule type" value="Genomic_DNA"/>
</dbReference>
<gene>
    <name evidence="1" type="ORF">MUU47_21640</name>
</gene>
<reference evidence="1 2" key="1">
    <citation type="submission" date="2022-04" db="EMBL/GenBank/DDBJ databases">
        <title>Proposal of a three novel species of Scandinavium, Scandinavium hiltneri, Scandinavium manionii, Scandinavium tedordense.</title>
        <authorList>
            <person name="Maddock D.W."/>
            <person name="Brady C.L."/>
            <person name="Denman S."/>
            <person name="Arnold D."/>
        </authorList>
    </citation>
    <scope>NUCLEOTIDE SEQUENCE [LARGE SCALE GENOMIC DNA]</scope>
    <source>
        <strain evidence="1 2">H11S7</strain>
    </source>
</reference>
<organism evidence="1 2">
    <name type="scientific">Scandinavium hiltneri</name>
    <dbReference type="NCBI Taxonomy" id="2926519"/>
    <lineage>
        <taxon>Bacteria</taxon>
        <taxon>Pseudomonadati</taxon>
        <taxon>Pseudomonadota</taxon>
        <taxon>Gammaproteobacteria</taxon>
        <taxon>Enterobacterales</taxon>
        <taxon>Enterobacteriaceae</taxon>
        <taxon>Scandinavium</taxon>
    </lineage>
</organism>
<evidence type="ECO:0000313" key="1">
    <source>
        <dbReference type="EMBL" id="MCS2163678.1"/>
    </source>
</evidence>
<dbReference type="Proteomes" id="UP001205357">
    <property type="component" value="Unassembled WGS sequence"/>
</dbReference>
<dbReference type="RefSeq" id="WP_258990209.1">
    <property type="nucleotide sequence ID" value="NZ_JALIGE010000076.1"/>
</dbReference>
<evidence type="ECO:0000313" key="2">
    <source>
        <dbReference type="Proteomes" id="UP001205357"/>
    </source>
</evidence>
<keyword evidence="2" id="KW-1185">Reference proteome</keyword>
<proteinExistence type="predicted"/>
<comment type="caution">
    <text evidence="1">The sequence shown here is derived from an EMBL/GenBank/DDBJ whole genome shotgun (WGS) entry which is preliminary data.</text>
</comment>
<dbReference type="Pfam" id="PF11392">
    <property type="entry name" value="AllH"/>
    <property type="match status" value="1"/>
</dbReference>
<sequence length="271" mass="29194">MRLIAPLIGSLQATDPDQRWRLAGIWRRSINLQSSGGAMLTLHRIGSGISPAGWVLRADDFDRLRQALGPTSRVGSDAHSLRLGGYAICSPQRRCSLRLVPPTTPYRLAASEMQCAAETGLFGPLWKASMLPLPNELRQFAHAFGVALNGQAIDWRVWLGKGPGLTPSHDDALTGMLLAAWYFGALNLSRAAPFFAASSALNEVTTAVSVNYLHYAAMGCFSSPLLHFAHALSHQRRLDEAIAAVLALGHTSGADTLLGFWAAQQIIKGTQ</sequence>
<accession>A0ABT2E8A6</accession>
<name>A0ABT2E8A6_9ENTR</name>
<protein>
    <submittedName>
        <fullName evidence="1">DUF2877 domain-containing protein</fullName>
    </submittedName>
</protein>
<dbReference type="InterPro" id="IPR021530">
    <property type="entry name" value="AllH-like"/>
</dbReference>